<feature type="non-terminal residue" evidence="1">
    <location>
        <position position="1"/>
    </location>
</feature>
<gene>
    <name evidence="1" type="ORF">BHM03_00031581</name>
</gene>
<accession>A0A445MIP5</accession>
<name>A0A445MIP5_ENSVE</name>
<dbReference type="AlphaFoldDB" id="A0A445MIP5"/>
<protein>
    <submittedName>
        <fullName evidence="1">Uncharacterized protein</fullName>
    </submittedName>
</protein>
<dbReference type="Proteomes" id="UP000290560">
    <property type="component" value="Unassembled WGS sequence"/>
</dbReference>
<dbReference type="EMBL" id="KV876101">
    <property type="protein sequence ID" value="RZR74068.1"/>
    <property type="molecule type" value="Genomic_DNA"/>
</dbReference>
<evidence type="ECO:0000313" key="1">
    <source>
        <dbReference type="EMBL" id="RZR74068.1"/>
    </source>
</evidence>
<sequence length="188" mass="20565">VLARPVLVRVRKSTKVNGGRNFLWIDAPSGVLDREFGRCVPGAVSGHMPLLRWEGMTRRDPSLTPNLLTYCRSKCFIPMGGELARTLSLTLVVPRDMTETYGGRAVAAAWGGSMGQAASCSDTSTSDSRSDARLGPLGLRGFLRSVAMVVHLARAWMSRTDPFGTLSLTNQATHLPRKLMEEEENEDM</sequence>
<organism evidence="1">
    <name type="scientific">Ensete ventricosum</name>
    <name type="common">Abyssinian banana</name>
    <name type="synonym">Musa ensete</name>
    <dbReference type="NCBI Taxonomy" id="4639"/>
    <lineage>
        <taxon>Eukaryota</taxon>
        <taxon>Viridiplantae</taxon>
        <taxon>Streptophyta</taxon>
        <taxon>Embryophyta</taxon>
        <taxon>Tracheophyta</taxon>
        <taxon>Spermatophyta</taxon>
        <taxon>Magnoliopsida</taxon>
        <taxon>Liliopsida</taxon>
        <taxon>Zingiberales</taxon>
        <taxon>Musaceae</taxon>
        <taxon>Ensete</taxon>
    </lineage>
</organism>
<proteinExistence type="predicted"/>
<reference evidence="1" key="1">
    <citation type="journal article" date="2018" name="Data Brief">
        <title>Genome sequence data from 17 accessions of Ensete ventricosum, a staple food crop for millions in Ethiopia.</title>
        <authorList>
            <person name="Yemataw Z."/>
            <person name="Muzemil S."/>
            <person name="Ambachew D."/>
            <person name="Tripathi L."/>
            <person name="Tesfaye K."/>
            <person name="Chala A."/>
            <person name="Farbos A."/>
            <person name="O'Neill P."/>
            <person name="Moore K."/>
            <person name="Grant M."/>
            <person name="Studholme D.J."/>
        </authorList>
    </citation>
    <scope>NUCLEOTIDE SEQUENCE [LARGE SCALE GENOMIC DNA]</scope>
    <source>
        <tissue evidence="1">Leaf</tissue>
    </source>
</reference>